<evidence type="ECO:0000313" key="3">
    <source>
        <dbReference type="RefSeq" id="XP_052117701.1"/>
    </source>
</evidence>
<dbReference type="Proteomes" id="UP000515211">
    <property type="component" value="Chromosome 5"/>
</dbReference>
<dbReference type="GeneID" id="127747635"/>
<keyword evidence="1" id="KW-0812">Transmembrane</keyword>
<reference evidence="3" key="2">
    <citation type="submission" date="2025-08" db="UniProtKB">
        <authorList>
            <consortium name="RefSeq"/>
        </authorList>
    </citation>
    <scope>IDENTIFICATION</scope>
    <source>
        <tissue evidence="3">Whole plant</tissue>
    </source>
</reference>
<keyword evidence="2" id="KW-1185">Reference proteome</keyword>
<protein>
    <submittedName>
        <fullName evidence="3">Uncharacterized protein LOC127747635</fullName>
    </submittedName>
</protein>
<proteinExistence type="predicted"/>
<dbReference type="KEGG" id="adu:127747635"/>
<keyword evidence="1" id="KW-1133">Transmembrane helix</keyword>
<sequence>MIFERSRQIDYGSPYFLYINFVKGLLVLLLPILRNLSLFPLSFSSRPLLCHRLQEHRHCHTTKSLSRRYCLPHCRVRCCLPEVTFSHCHRPLFSMIAILLVRRVSSVSPPASAPPSGFSYQYHQELVPKTTYHEGFSTRDEVAAIAFGLWKESGGGKSRF</sequence>
<evidence type="ECO:0000256" key="1">
    <source>
        <dbReference type="SAM" id="Phobius"/>
    </source>
</evidence>
<name>A0A9C6TJG9_ARADU</name>
<gene>
    <name evidence="3" type="primary">LOC127747635</name>
</gene>
<dbReference type="RefSeq" id="XP_052117701.1">
    <property type="nucleotide sequence ID" value="XM_052261741.1"/>
</dbReference>
<dbReference type="AlphaFoldDB" id="A0A9C6TJG9"/>
<reference evidence="2" key="1">
    <citation type="journal article" date="2016" name="Nat. Genet.">
        <title>The genome sequences of Arachis duranensis and Arachis ipaensis, the diploid ancestors of cultivated peanut.</title>
        <authorList>
            <person name="Bertioli D.J."/>
            <person name="Cannon S.B."/>
            <person name="Froenicke L."/>
            <person name="Huang G."/>
            <person name="Farmer A.D."/>
            <person name="Cannon E.K."/>
            <person name="Liu X."/>
            <person name="Gao D."/>
            <person name="Clevenger J."/>
            <person name="Dash S."/>
            <person name="Ren L."/>
            <person name="Moretzsohn M.C."/>
            <person name="Shirasawa K."/>
            <person name="Huang W."/>
            <person name="Vidigal B."/>
            <person name="Abernathy B."/>
            <person name="Chu Y."/>
            <person name="Niederhuth C.E."/>
            <person name="Umale P."/>
            <person name="Araujo A.C."/>
            <person name="Kozik A."/>
            <person name="Kim K.D."/>
            <person name="Burow M.D."/>
            <person name="Varshney R.K."/>
            <person name="Wang X."/>
            <person name="Zhang X."/>
            <person name="Barkley N."/>
            <person name="Guimaraes P.M."/>
            <person name="Isobe S."/>
            <person name="Guo B."/>
            <person name="Liao B."/>
            <person name="Stalker H.T."/>
            <person name="Schmitz R.J."/>
            <person name="Scheffler B.E."/>
            <person name="Leal-Bertioli S.C."/>
            <person name="Xun X."/>
            <person name="Jackson S.A."/>
            <person name="Michelmore R."/>
            <person name="Ozias-Akins P."/>
        </authorList>
    </citation>
    <scope>NUCLEOTIDE SEQUENCE [LARGE SCALE GENOMIC DNA]</scope>
    <source>
        <strain evidence="2">cv. V14167</strain>
    </source>
</reference>
<feature type="transmembrane region" description="Helical" evidence="1">
    <location>
        <begin position="15"/>
        <end position="33"/>
    </location>
</feature>
<organism evidence="2 3">
    <name type="scientific">Arachis duranensis</name>
    <name type="common">Wild peanut</name>
    <dbReference type="NCBI Taxonomy" id="130453"/>
    <lineage>
        <taxon>Eukaryota</taxon>
        <taxon>Viridiplantae</taxon>
        <taxon>Streptophyta</taxon>
        <taxon>Embryophyta</taxon>
        <taxon>Tracheophyta</taxon>
        <taxon>Spermatophyta</taxon>
        <taxon>Magnoliopsida</taxon>
        <taxon>eudicotyledons</taxon>
        <taxon>Gunneridae</taxon>
        <taxon>Pentapetalae</taxon>
        <taxon>rosids</taxon>
        <taxon>fabids</taxon>
        <taxon>Fabales</taxon>
        <taxon>Fabaceae</taxon>
        <taxon>Papilionoideae</taxon>
        <taxon>50 kb inversion clade</taxon>
        <taxon>dalbergioids sensu lato</taxon>
        <taxon>Dalbergieae</taxon>
        <taxon>Pterocarpus clade</taxon>
        <taxon>Arachis</taxon>
    </lineage>
</organism>
<evidence type="ECO:0000313" key="2">
    <source>
        <dbReference type="Proteomes" id="UP000515211"/>
    </source>
</evidence>
<accession>A0A9C6TJG9</accession>
<keyword evidence="1" id="KW-0472">Membrane</keyword>